<dbReference type="GO" id="GO:1903805">
    <property type="term" value="P:L-valine import across plasma membrane"/>
    <property type="evidence" value="ECO:0007669"/>
    <property type="project" value="TreeGrafter"/>
</dbReference>
<accession>A0A5K7YQQ5</accession>
<dbReference type="InterPro" id="IPR003439">
    <property type="entry name" value="ABC_transporter-like_ATP-bd"/>
</dbReference>
<organism evidence="5 6">
    <name type="scientific">Desulfosarcina alkanivorans</name>
    <dbReference type="NCBI Taxonomy" id="571177"/>
    <lineage>
        <taxon>Bacteria</taxon>
        <taxon>Pseudomonadati</taxon>
        <taxon>Thermodesulfobacteriota</taxon>
        <taxon>Desulfobacteria</taxon>
        <taxon>Desulfobacterales</taxon>
        <taxon>Desulfosarcinaceae</taxon>
        <taxon>Desulfosarcina</taxon>
    </lineage>
</organism>
<dbReference type="InterPro" id="IPR017871">
    <property type="entry name" value="ABC_transporter-like_CS"/>
</dbReference>
<dbReference type="RefSeq" id="WP_155318569.1">
    <property type="nucleotide sequence ID" value="NZ_AP021874.1"/>
</dbReference>
<keyword evidence="1" id="KW-0813">Transport</keyword>
<dbReference type="CDD" id="cd03219">
    <property type="entry name" value="ABC_Mj1267_LivG_branched"/>
    <property type="match status" value="1"/>
</dbReference>
<evidence type="ECO:0000259" key="4">
    <source>
        <dbReference type="PROSITE" id="PS50893"/>
    </source>
</evidence>
<dbReference type="PANTHER" id="PTHR45772:SF7">
    <property type="entry name" value="AMINO ACID ABC TRANSPORTER ATP-BINDING PROTEIN"/>
    <property type="match status" value="1"/>
</dbReference>
<dbReference type="InterPro" id="IPR027417">
    <property type="entry name" value="P-loop_NTPase"/>
</dbReference>
<dbReference type="Gene3D" id="3.40.50.300">
    <property type="entry name" value="P-loop containing nucleotide triphosphate hydrolases"/>
    <property type="match status" value="1"/>
</dbReference>
<dbReference type="PROSITE" id="PS00211">
    <property type="entry name" value="ABC_TRANSPORTER_1"/>
    <property type="match status" value="1"/>
</dbReference>
<dbReference type="PROSITE" id="PS50893">
    <property type="entry name" value="ABC_TRANSPORTER_2"/>
    <property type="match status" value="1"/>
</dbReference>
<dbReference type="GO" id="GO:0016887">
    <property type="term" value="F:ATP hydrolysis activity"/>
    <property type="evidence" value="ECO:0007669"/>
    <property type="project" value="InterPro"/>
</dbReference>
<dbReference type="AlphaFoldDB" id="A0A5K7YQQ5"/>
<dbReference type="GO" id="GO:0005524">
    <property type="term" value="F:ATP binding"/>
    <property type="evidence" value="ECO:0007669"/>
    <property type="project" value="UniProtKB-KW"/>
</dbReference>
<name>A0A5K7YQQ5_9BACT</name>
<dbReference type="GO" id="GO:0042941">
    <property type="term" value="P:D-alanine transmembrane transport"/>
    <property type="evidence" value="ECO:0007669"/>
    <property type="project" value="TreeGrafter"/>
</dbReference>
<dbReference type="EMBL" id="AP021874">
    <property type="protein sequence ID" value="BBO70633.1"/>
    <property type="molecule type" value="Genomic_DNA"/>
</dbReference>
<dbReference type="FunFam" id="3.40.50.300:FF:000421">
    <property type="entry name" value="Branched-chain amino acid ABC transporter ATP-binding protein"/>
    <property type="match status" value="1"/>
</dbReference>
<dbReference type="KEGG" id="dalk:DSCA_45630"/>
<reference evidence="5 6" key="1">
    <citation type="submission" date="2019-11" db="EMBL/GenBank/DDBJ databases">
        <title>Comparative genomics of hydrocarbon-degrading Desulfosarcina strains.</title>
        <authorList>
            <person name="Watanabe M."/>
            <person name="Kojima H."/>
            <person name="Fukui M."/>
        </authorList>
    </citation>
    <scope>NUCLEOTIDE SEQUENCE [LARGE SCALE GENOMIC DNA]</scope>
    <source>
        <strain evidence="5 6">PL12</strain>
    </source>
</reference>
<keyword evidence="3 5" id="KW-0067">ATP-binding</keyword>
<evidence type="ECO:0000313" key="5">
    <source>
        <dbReference type="EMBL" id="BBO70633.1"/>
    </source>
</evidence>
<dbReference type="Pfam" id="PF00005">
    <property type="entry name" value="ABC_tran"/>
    <property type="match status" value="1"/>
</dbReference>
<dbReference type="OrthoDB" id="5405085at2"/>
<dbReference type="GO" id="GO:0015188">
    <property type="term" value="F:L-isoleucine transmembrane transporter activity"/>
    <property type="evidence" value="ECO:0007669"/>
    <property type="project" value="TreeGrafter"/>
</dbReference>
<evidence type="ECO:0000313" key="6">
    <source>
        <dbReference type="Proteomes" id="UP000427906"/>
    </source>
</evidence>
<gene>
    <name evidence="5" type="ORF">DSCA_45630</name>
</gene>
<dbReference type="PANTHER" id="PTHR45772">
    <property type="entry name" value="CONSERVED COMPONENT OF ABC TRANSPORTER FOR NATURAL AMINO ACIDS-RELATED"/>
    <property type="match status" value="1"/>
</dbReference>
<dbReference type="GO" id="GO:0005886">
    <property type="term" value="C:plasma membrane"/>
    <property type="evidence" value="ECO:0007669"/>
    <property type="project" value="TreeGrafter"/>
</dbReference>
<feature type="domain" description="ABC transporter" evidence="4">
    <location>
        <begin position="2"/>
        <end position="243"/>
    </location>
</feature>
<sequence length="249" mass="27238">MLQVEALEKSFDGFMAVNGATLKVERGDVVAVIGPNGAGKTTLFNLITGQLPPTAGAIWFKKENIAGLAPHRVCRKGISRSYQVVNIFNRLTLFENVQVAVLSRRRKTFDLFRPAKTIAVDETRRILDSVGLLDKWAMTSGALSHGDQKVLEIAIALGNRPELLILDEPTAGMSPEETAVTLRLMKRLSGELGLTILFCEHDMGMVFSIATQIMVMQQGRTIIQGPPDEVRNNQQVRDAYLGGADECSA</sequence>
<dbReference type="GO" id="GO:0015808">
    <property type="term" value="P:L-alanine transport"/>
    <property type="evidence" value="ECO:0007669"/>
    <property type="project" value="TreeGrafter"/>
</dbReference>
<dbReference type="GO" id="GO:1903806">
    <property type="term" value="P:L-isoleucine import across plasma membrane"/>
    <property type="evidence" value="ECO:0007669"/>
    <property type="project" value="TreeGrafter"/>
</dbReference>
<proteinExistence type="predicted"/>
<evidence type="ECO:0000256" key="2">
    <source>
        <dbReference type="ARBA" id="ARBA00022741"/>
    </source>
</evidence>
<dbReference type="InterPro" id="IPR032823">
    <property type="entry name" value="BCA_ABC_TP_C"/>
</dbReference>
<evidence type="ECO:0000256" key="1">
    <source>
        <dbReference type="ARBA" id="ARBA00022448"/>
    </source>
</evidence>
<dbReference type="SUPFAM" id="SSF52540">
    <property type="entry name" value="P-loop containing nucleoside triphosphate hydrolases"/>
    <property type="match status" value="1"/>
</dbReference>
<keyword evidence="6" id="KW-1185">Reference proteome</keyword>
<dbReference type="SMART" id="SM00382">
    <property type="entry name" value="AAA"/>
    <property type="match status" value="1"/>
</dbReference>
<dbReference type="GO" id="GO:0005304">
    <property type="term" value="F:L-valine transmembrane transporter activity"/>
    <property type="evidence" value="ECO:0007669"/>
    <property type="project" value="TreeGrafter"/>
</dbReference>
<evidence type="ECO:0000256" key="3">
    <source>
        <dbReference type="ARBA" id="ARBA00022840"/>
    </source>
</evidence>
<dbReference type="InterPro" id="IPR003593">
    <property type="entry name" value="AAA+_ATPase"/>
</dbReference>
<protein>
    <submittedName>
        <fullName evidence="5">ABC transporter ATP-binding protein</fullName>
    </submittedName>
</protein>
<dbReference type="GO" id="GO:0015192">
    <property type="term" value="F:L-phenylalanine transmembrane transporter activity"/>
    <property type="evidence" value="ECO:0007669"/>
    <property type="project" value="TreeGrafter"/>
</dbReference>
<keyword evidence="2" id="KW-0547">Nucleotide-binding</keyword>
<dbReference type="Proteomes" id="UP000427906">
    <property type="component" value="Chromosome"/>
</dbReference>
<dbReference type="InterPro" id="IPR051120">
    <property type="entry name" value="ABC_AA/LPS_Transport"/>
</dbReference>
<dbReference type="Pfam" id="PF12399">
    <property type="entry name" value="BCA_ABC_TP_C"/>
    <property type="match status" value="1"/>
</dbReference>